<evidence type="ECO:0000313" key="9">
    <source>
        <dbReference type="Proteomes" id="UP000823633"/>
    </source>
</evidence>
<reference evidence="8" key="1">
    <citation type="submission" date="2020-10" db="EMBL/GenBank/DDBJ databases">
        <authorList>
            <person name="Gilroy R."/>
        </authorList>
    </citation>
    <scope>NUCLEOTIDE SEQUENCE</scope>
    <source>
        <strain evidence="8">11167</strain>
    </source>
</reference>
<dbReference type="InterPro" id="IPR002528">
    <property type="entry name" value="MATE_fam"/>
</dbReference>
<reference evidence="8" key="2">
    <citation type="journal article" date="2021" name="PeerJ">
        <title>Extensive microbial diversity within the chicken gut microbiome revealed by metagenomics and culture.</title>
        <authorList>
            <person name="Gilroy R."/>
            <person name="Ravi A."/>
            <person name="Getino M."/>
            <person name="Pursley I."/>
            <person name="Horton D.L."/>
            <person name="Alikhan N.F."/>
            <person name="Baker D."/>
            <person name="Gharbi K."/>
            <person name="Hall N."/>
            <person name="Watson M."/>
            <person name="Adriaenssens E.M."/>
            <person name="Foster-Nyarko E."/>
            <person name="Jarju S."/>
            <person name="Secka A."/>
            <person name="Antonio M."/>
            <person name="Oren A."/>
            <person name="Chaudhuri R.R."/>
            <person name="La Ragione R."/>
            <person name="Hildebrand F."/>
            <person name="Pallen M.J."/>
        </authorList>
    </citation>
    <scope>NUCLEOTIDE SEQUENCE</scope>
    <source>
        <strain evidence="8">11167</strain>
    </source>
</reference>
<dbReference type="PANTHER" id="PTHR43549">
    <property type="entry name" value="MULTIDRUG RESISTANCE PROTEIN YPNP-RELATED"/>
    <property type="match status" value="1"/>
</dbReference>
<keyword evidence="2" id="KW-0813">Transport</keyword>
<sequence length="451" mass="48154">MGRKIDMTGGSFALAIIRFAFPLMLMSMLQIFFAACDDMLILGLFVGSQALAAVGATTYIVNLFINGFAGLAVGVNVVVAQAIGAKRDETASKAVHTAIASSLVLGLLLIAVGEGLGRFCLEALDTPADIIDTSTMYLRIYFLSTPASLLFNSACAVMRAEGDSSSPFRYMTVQGILDIVLCSLFALAFDLGVAGVGIGTVLSQYAGAALSVLHLRRLDDCCHLSLRKLAINRPIFTRILKIGVPSGLNNMAFSFSNMQIQGAINAFGSAAVAGCSVSTTMENFIYAGTNSIMQACISFTGQNVGAQKLDNVRTIVRWCLIDTCIVGTVLGSLFYFLGYPLLPFFLDAASIPYAMSRNLVAMLPYALCGVQEVFSGVQRGLGKGLAPTVVTLLGICVFRVIWVATAFSAVPTIEMLFLCYPVSWIMTAAAHYICYRKELSAMRMRLATATK</sequence>
<evidence type="ECO:0000256" key="5">
    <source>
        <dbReference type="ARBA" id="ARBA00022989"/>
    </source>
</evidence>
<keyword evidence="3" id="KW-1003">Cell membrane</keyword>
<feature type="transmembrane region" description="Helical" evidence="7">
    <location>
        <begin position="97"/>
        <end position="116"/>
    </location>
</feature>
<feature type="transmembrane region" description="Helical" evidence="7">
    <location>
        <begin position="318"/>
        <end position="339"/>
    </location>
</feature>
<dbReference type="GO" id="GO:0005886">
    <property type="term" value="C:plasma membrane"/>
    <property type="evidence" value="ECO:0007669"/>
    <property type="project" value="UniProtKB-SubCell"/>
</dbReference>
<feature type="transmembrane region" description="Helical" evidence="7">
    <location>
        <begin position="40"/>
        <end position="61"/>
    </location>
</feature>
<dbReference type="NCBIfam" id="TIGR00797">
    <property type="entry name" value="matE"/>
    <property type="match status" value="1"/>
</dbReference>
<dbReference type="Proteomes" id="UP000823633">
    <property type="component" value="Unassembled WGS sequence"/>
</dbReference>
<dbReference type="InterPro" id="IPR048279">
    <property type="entry name" value="MdtK-like"/>
</dbReference>
<evidence type="ECO:0000256" key="1">
    <source>
        <dbReference type="ARBA" id="ARBA00004651"/>
    </source>
</evidence>
<comment type="subcellular location">
    <subcellularLocation>
        <location evidence="1">Cell membrane</location>
        <topology evidence="1">Multi-pass membrane protein</topology>
    </subcellularLocation>
</comment>
<evidence type="ECO:0000256" key="7">
    <source>
        <dbReference type="SAM" id="Phobius"/>
    </source>
</evidence>
<keyword evidence="6 7" id="KW-0472">Membrane</keyword>
<dbReference type="GO" id="GO:0015297">
    <property type="term" value="F:antiporter activity"/>
    <property type="evidence" value="ECO:0007669"/>
    <property type="project" value="InterPro"/>
</dbReference>
<feature type="transmembrane region" description="Helical" evidence="7">
    <location>
        <begin position="359"/>
        <end position="377"/>
    </location>
</feature>
<feature type="transmembrane region" description="Helical" evidence="7">
    <location>
        <begin position="136"/>
        <end position="158"/>
    </location>
</feature>
<protein>
    <submittedName>
        <fullName evidence="8">MATE family efflux transporter</fullName>
    </submittedName>
</protein>
<keyword evidence="4 7" id="KW-0812">Transmembrane</keyword>
<evidence type="ECO:0000313" key="8">
    <source>
        <dbReference type="EMBL" id="MBO8443644.1"/>
    </source>
</evidence>
<dbReference type="PANTHER" id="PTHR43549:SF3">
    <property type="entry name" value="MULTIDRUG RESISTANCE PROTEIN YPNP-RELATED"/>
    <property type="match status" value="1"/>
</dbReference>
<accession>A0A9D9E9H0</accession>
<feature type="transmembrane region" description="Helical" evidence="7">
    <location>
        <begin position="170"/>
        <end position="189"/>
    </location>
</feature>
<evidence type="ECO:0000256" key="2">
    <source>
        <dbReference type="ARBA" id="ARBA00022448"/>
    </source>
</evidence>
<dbReference type="PIRSF" id="PIRSF006603">
    <property type="entry name" value="DinF"/>
    <property type="match status" value="1"/>
</dbReference>
<dbReference type="GO" id="GO:0042910">
    <property type="term" value="F:xenobiotic transmembrane transporter activity"/>
    <property type="evidence" value="ECO:0007669"/>
    <property type="project" value="InterPro"/>
</dbReference>
<name>A0A9D9E9H0_9SPIR</name>
<feature type="transmembrane region" description="Helical" evidence="7">
    <location>
        <begin position="67"/>
        <end position="85"/>
    </location>
</feature>
<comment type="caution">
    <text evidence="8">The sequence shown here is derived from an EMBL/GenBank/DDBJ whole genome shotgun (WGS) entry which is preliminary data.</text>
</comment>
<evidence type="ECO:0000256" key="3">
    <source>
        <dbReference type="ARBA" id="ARBA00022475"/>
    </source>
</evidence>
<organism evidence="8 9">
    <name type="scientific">Candidatus Aphodenecus pullistercoris</name>
    <dbReference type="NCBI Taxonomy" id="2840669"/>
    <lineage>
        <taxon>Bacteria</taxon>
        <taxon>Pseudomonadati</taxon>
        <taxon>Spirochaetota</taxon>
        <taxon>Spirochaetia</taxon>
        <taxon>Spirochaetales</taxon>
        <taxon>Candidatus Aphodenecus</taxon>
    </lineage>
</organism>
<gene>
    <name evidence="8" type="ORF">IAC42_07815</name>
</gene>
<dbReference type="EMBL" id="JADIMU010000052">
    <property type="protein sequence ID" value="MBO8443644.1"/>
    <property type="molecule type" value="Genomic_DNA"/>
</dbReference>
<dbReference type="AlphaFoldDB" id="A0A9D9E9H0"/>
<dbReference type="CDD" id="cd13138">
    <property type="entry name" value="MATE_yoeA_like"/>
    <property type="match status" value="1"/>
</dbReference>
<dbReference type="Pfam" id="PF01554">
    <property type="entry name" value="MatE"/>
    <property type="match status" value="2"/>
</dbReference>
<feature type="transmembrane region" description="Helical" evidence="7">
    <location>
        <begin position="415"/>
        <end position="435"/>
    </location>
</feature>
<proteinExistence type="predicted"/>
<dbReference type="InterPro" id="IPR052031">
    <property type="entry name" value="Membrane_Transporter-Flippase"/>
</dbReference>
<evidence type="ECO:0000256" key="4">
    <source>
        <dbReference type="ARBA" id="ARBA00022692"/>
    </source>
</evidence>
<keyword evidence="5 7" id="KW-1133">Transmembrane helix</keyword>
<feature type="transmembrane region" description="Helical" evidence="7">
    <location>
        <begin position="12"/>
        <end position="33"/>
    </location>
</feature>
<evidence type="ECO:0000256" key="6">
    <source>
        <dbReference type="ARBA" id="ARBA00023136"/>
    </source>
</evidence>
<feature type="transmembrane region" description="Helical" evidence="7">
    <location>
        <begin position="389"/>
        <end position="409"/>
    </location>
</feature>